<dbReference type="RefSeq" id="WP_158192586.1">
    <property type="nucleotide sequence ID" value="NZ_CP046908.1"/>
</dbReference>
<gene>
    <name evidence="2" type="ORF">GH266_03120</name>
</gene>
<feature type="transmembrane region" description="Helical" evidence="1">
    <location>
        <begin position="12"/>
        <end position="30"/>
    </location>
</feature>
<proteinExistence type="predicted"/>
<dbReference type="OrthoDB" id="5339490at2"/>
<evidence type="ECO:0000313" key="2">
    <source>
        <dbReference type="EMBL" id="QGZ33579.1"/>
    </source>
</evidence>
<evidence type="ECO:0000313" key="3">
    <source>
        <dbReference type="Proteomes" id="UP000435648"/>
    </source>
</evidence>
<dbReference type="AlphaFoldDB" id="A0A857C3X5"/>
<organism evidence="2 3">
    <name type="scientific">Stappia indica</name>
    <dbReference type="NCBI Taxonomy" id="538381"/>
    <lineage>
        <taxon>Bacteria</taxon>
        <taxon>Pseudomonadati</taxon>
        <taxon>Pseudomonadota</taxon>
        <taxon>Alphaproteobacteria</taxon>
        <taxon>Hyphomicrobiales</taxon>
        <taxon>Stappiaceae</taxon>
        <taxon>Stappia</taxon>
    </lineage>
</organism>
<dbReference type="KEGG" id="siw:GH266_03120"/>
<keyword evidence="1" id="KW-0472">Membrane</keyword>
<sequence length="175" mass="18036">MLRVLKTHGTTFTIVLFAVSAVSGIALFFHWGSAAFHGMHEWLSMVLLAPVAVHLWRNWPGLAGYLKRRQLVVPAALGLAASLAFAVPVLTAGASGGNPMRAALSAIENGTIAEVAPLFELTPQALAARLAAKGYVVTLDGDLASASLAEIASTSGKPAGPGLIADVAFAEDPKP</sequence>
<feature type="transmembrane region" description="Helical" evidence="1">
    <location>
        <begin position="71"/>
        <end position="91"/>
    </location>
</feature>
<keyword evidence="1" id="KW-1133">Transmembrane helix</keyword>
<dbReference type="EMBL" id="CP046908">
    <property type="protein sequence ID" value="QGZ33579.1"/>
    <property type="molecule type" value="Genomic_DNA"/>
</dbReference>
<dbReference type="Proteomes" id="UP000435648">
    <property type="component" value="Chromosome"/>
</dbReference>
<name>A0A857C3X5_9HYPH</name>
<accession>A0A857C3X5</accession>
<protein>
    <submittedName>
        <fullName evidence="2">DUF4405 domain-containing protein</fullName>
    </submittedName>
</protein>
<evidence type="ECO:0000256" key="1">
    <source>
        <dbReference type="SAM" id="Phobius"/>
    </source>
</evidence>
<reference evidence="2 3" key="1">
    <citation type="submission" date="2019-12" db="EMBL/GenBank/DDBJ databases">
        <title>The genome of Stappia indica PHM037.</title>
        <authorList>
            <person name="Kacar D."/>
            <person name="Galan B."/>
            <person name="Canedo L."/>
            <person name="Rodriguez P."/>
            <person name="de la Calle F."/>
            <person name="Garcia J.L."/>
        </authorList>
    </citation>
    <scope>NUCLEOTIDE SEQUENCE [LARGE SCALE GENOMIC DNA]</scope>
    <source>
        <strain evidence="2 3">PHM037</strain>
    </source>
</reference>
<keyword evidence="1" id="KW-0812">Transmembrane</keyword>